<dbReference type="InterPro" id="IPR016181">
    <property type="entry name" value="Acyl_CoA_acyltransferase"/>
</dbReference>
<keyword evidence="1" id="KW-0001">2Fe-2S</keyword>
<dbReference type="Pfam" id="PF00583">
    <property type="entry name" value="Acetyltransf_1"/>
    <property type="match status" value="1"/>
</dbReference>
<accession>A0A9P6KW93</accession>
<feature type="region of interest" description="Disordered" evidence="5">
    <location>
        <begin position="1"/>
        <end position="25"/>
    </location>
</feature>
<evidence type="ECO:0000259" key="7">
    <source>
        <dbReference type="PROSITE" id="PS51296"/>
    </source>
</evidence>
<evidence type="ECO:0000256" key="5">
    <source>
        <dbReference type="SAM" id="MobiDB-lite"/>
    </source>
</evidence>
<keyword evidence="4" id="KW-0411">Iron-sulfur</keyword>
<dbReference type="InterPro" id="IPR036409">
    <property type="entry name" value="Aldolase_II/adducin_N_sf"/>
</dbReference>
<evidence type="ECO:0000256" key="3">
    <source>
        <dbReference type="ARBA" id="ARBA00023004"/>
    </source>
</evidence>
<dbReference type="InterPro" id="IPR051017">
    <property type="entry name" value="Aldolase-II_Adducin_sf"/>
</dbReference>
<dbReference type="GO" id="GO:0046872">
    <property type="term" value="F:metal ion binding"/>
    <property type="evidence" value="ECO:0007669"/>
    <property type="project" value="UniProtKB-KW"/>
</dbReference>
<feature type="region of interest" description="Disordered" evidence="5">
    <location>
        <begin position="452"/>
        <end position="478"/>
    </location>
</feature>
<dbReference type="InterPro" id="IPR000182">
    <property type="entry name" value="GNAT_dom"/>
</dbReference>
<dbReference type="InterPro" id="IPR001303">
    <property type="entry name" value="Aldolase_II/adducin_N"/>
</dbReference>
<gene>
    <name evidence="8" type="ORF">PMIN01_00714</name>
</gene>
<dbReference type="GO" id="GO:0016747">
    <property type="term" value="F:acyltransferase activity, transferring groups other than amino-acyl groups"/>
    <property type="evidence" value="ECO:0007669"/>
    <property type="project" value="InterPro"/>
</dbReference>
<sequence length="658" mass="72175">MSPPSATFEPHSKDGNKPSNAAPLEPVITEAEQKIRDSGLPKFDDPYKERVFLKGRLAAAFRLFGKFGFDEGVAGHITLRDPVDPTTFWVNPLGVAFSLMKSSDLIHVNEEGEVIGGGDETRCHRCLPLTFDIRPIVLRPGEEVGHDHAGFDHVLYTSYKGVVLAKEEGENIAKELGPHKAALLQNHGLLTVGHTIEEACCHAQLLADAAAAGRGGQTEKIAEEDAVFTKDRDYYIGLTLATDDWVKCLSIGVDSQKESPPTDIPNLYMFCAGAVTSYPDIEDQTRIGEQHLCQGNHIPGCRIFHVPREDSSRAAEIAIDEWKDADAGDAKNQVMVFKYKGKLVAVNHSEQECPHSSYPLSNGTPFDIEDFGITLSSGITCPKHDWSFDMHTGVSDRGSYKLQVWEVQTRPKAGDHGTEEEVWQGAWGALLHRKATPYRNGRSTQVVRHSPLTSIANSPPPSSTLSNHFPRRSTSLDMSPTTQLNLRVATADDAAPIAQLVQSAFRHQDIAWTGPDTELNRTFTMTPEEALATITNPNAAFLMATTDDGALVGCMATFKKTDELARVAMLAVDPTLQAGGVGRRVLSHAEEYAIKNWGVKTLGLNALHTRELLLKWYEKRGYVRTGETSPFPVQALRGLGIEQDLYFVEMEKVVGVDA</sequence>
<dbReference type="InterPro" id="IPR036922">
    <property type="entry name" value="Rieske_2Fe-2S_sf"/>
</dbReference>
<evidence type="ECO:0000313" key="8">
    <source>
        <dbReference type="EMBL" id="KAF9741175.1"/>
    </source>
</evidence>
<proteinExistence type="predicted"/>
<evidence type="ECO:0000259" key="6">
    <source>
        <dbReference type="PROSITE" id="PS51186"/>
    </source>
</evidence>
<dbReference type="SUPFAM" id="SSF50022">
    <property type="entry name" value="ISP domain"/>
    <property type="match status" value="1"/>
</dbReference>
<keyword evidence="2" id="KW-0479">Metal-binding</keyword>
<dbReference type="OrthoDB" id="5689at2759"/>
<evidence type="ECO:0000313" key="9">
    <source>
        <dbReference type="Proteomes" id="UP000756921"/>
    </source>
</evidence>
<dbReference type="Pfam" id="PF00355">
    <property type="entry name" value="Rieske"/>
    <property type="match status" value="1"/>
</dbReference>
<evidence type="ECO:0000256" key="2">
    <source>
        <dbReference type="ARBA" id="ARBA00022723"/>
    </source>
</evidence>
<dbReference type="PANTHER" id="PTHR10672">
    <property type="entry name" value="ADDUCIN"/>
    <property type="match status" value="1"/>
</dbReference>
<dbReference type="GO" id="GO:0051015">
    <property type="term" value="F:actin filament binding"/>
    <property type="evidence" value="ECO:0007669"/>
    <property type="project" value="TreeGrafter"/>
</dbReference>
<dbReference type="SUPFAM" id="SSF53639">
    <property type="entry name" value="AraD/HMP-PK domain-like"/>
    <property type="match status" value="1"/>
</dbReference>
<dbReference type="Pfam" id="PF00596">
    <property type="entry name" value="Aldolase_II"/>
    <property type="match status" value="2"/>
</dbReference>
<comment type="caution">
    <text evidence="8">The sequence shown here is derived from an EMBL/GenBank/DDBJ whole genome shotgun (WGS) entry which is preliminary data.</text>
</comment>
<keyword evidence="9" id="KW-1185">Reference proteome</keyword>
<protein>
    <submittedName>
        <fullName evidence="8">Class II Aldolase and Adducin domain-containing protein</fullName>
    </submittedName>
</protein>
<dbReference type="GO" id="GO:0051537">
    <property type="term" value="F:2 iron, 2 sulfur cluster binding"/>
    <property type="evidence" value="ECO:0007669"/>
    <property type="project" value="UniProtKB-KW"/>
</dbReference>
<dbReference type="InterPro" id="IPR017941">
    <property type="entry name" value="Rieske_2Fe-2S"/>
</dbReference>
<dbReference type="PANTHER" id="PTHR10672:SF41">
    <property type="entry name" value="CLASS II ALDOLASE_ADDUCIN DOMAIN PROTEIN (AFU_ORTHOLOGUE AFUA_3G01330)"/>
    <property type="match status" value="1"/>
</dbReference>
<evidence type="ECO:0000256" key="1">
    <source>
        <dbReference type="ARBA" id="ARBA00022714"/>
    </source>
</evidence>
<dbReference type="Proteomes" id="UP000756921">
    <property type="component" value="Unassembled WGS sequence"/>
</dbReference>
<dbReference type="AlphaFoldDB" id="A0A9P6KW93"/>
<dbReference type="Gene3D" id="2.102.10.10">
    <property type="entry name" value="Rieske [2Fe-2S] iron-sulphur domain"/>
    <property type="match status" value="1"/>
</dbReference>
<dbReference type="PROSITE" id="PS51296">
    <property type="entry name" value="RIESKE"/>
    <property type="match status" value="1"/>
</dbReference>
<dbReference type="CDD" id="cd04301">
    <property type="entry name" value="NAT_SF"/>
    <property type="match status" value="1"/>
</dbReference>
<evidence type="ECO:0000256" key="4">
    <source>
        <dbReference type="ARBA" id="ARBA00023014"/>
    </source>
</evidence>
<name>A0A9P6KW93_9PLEO</name>
<feature type="domain" description="N-acetyltransferase" evidence="6">
    <location>
        <begin position="484"/>
        <end position="655"/>
    </location>
</feature>
<dbReference type="SUPFAM" id="SSF55729">
    <property type="entry name" value="Acyl-CoA N-acyltransferases (Nat)"/>
    <property type="match status" value="1"/>
</dbReference>
<dbReference type="PROSITE" id="PS51186">
    <property type="entry name" value="GNAT"/>
    <property type="match status" value="1"/>
</dbReference>
<dbReference type="SMART" id="SM01007">
    <property type="entry name" value="Aldolase_II"/>
    <property type="match status" value="1"/>
</dbReference>
<reference evidence="8" key="1">
    <citation type="journal article" date="2020" name="Mol. Plant Microbe Interact.">
        <title>Genome Sequence of the Biocontrol Agent Coniothyrium minitans strain Conio (IMI 134523).</title>
        <authorList>
            <person name="Patel D."/>
            <person name="Shittu T.A."/>
            <person name="Baroncelli R."/>
            <person name="Muthumeenakshi S."/>
            <person name="Osborne T.H."/>
            <person name="Janganan T.K."/>
            <person name="Sreenivasaprasad S."/>
        </authorList>
    </citation>
    <scope>NUCLEOTIDE SEQUENCE</scope>
    <source>
        <strain evidence="8">Conio</strain>
    </source>
</reference>
<keyword evidence="3" id="KW-0408">Iron</keyword>
<dbReference type="Gene3D" id="3.40.225.10">
    <property type="entry name" value="Class II aldolase/adducin N-terminal domain"/>
    <property type="match status" value="1"/>
</dbReference>
<organism evidence="8 9">
    <name type="scientific">Paraphaeosphaeria minitans</name>
    <dbReference type="NCBI Taxonomy" id="565426"/>
    <lineage>
        <taxon>Eukaryota</taxon>
        <taxon>Fungi</taxon>
        <taxon>Dikarya</taxon>
        <taxon>Ascomycota</taxon>
        <taxon>Pezizomycotina</taxon>
        <taxon>Dothideomycetes</taxon>
        <taxon>Pleosporomycetidae</taxon>
        <taxon>Pleosporales</taxon>
        <taxon>Massarineae</taxon>
        <taxon>Didymosphaeriaceae</taxon>
        <taxon>Paraphaeosphaeria</taxon>
    </lineage>
</organism>
<feature type="domain" description="Rieske" evidence="7">
    <location>
        <begin position="353"/>
        <end position="410"/>
    </location>
</feature>
<dbReference type="EMBL" id="WJXW01000001">
    <property type="protein sequence ID" value="KAF9741175.1"/>
    <property type="molecule type" value="Genomic_DNA"/>
</dbReference>
<dbReference type="GO" id="GO:0005856">
    <property type="term" value="C:cytoskeleton"/>
    <property type="evidence" value="ECO:0007669"/>
    <property type="project" value="TreeGrafter"/>
</dbReference>
<dbReference type="Gene3D" id="3.40.630.30">
    <property type="match status" value="1"/>
</dbReference>